<protein>
    <recommendedName>
        <fullName evidence="3">ATP-binding protein</fullName>
    </recommendedName>
</protein>
<evidence type="ECO:0000313" key="2">
    <source>
        <dbReference type="Proteomes" id="UP000197068"/>
    </source>
</evidence>
<dbReference type="EMBL" id="BDQM01000008">
    <property type="protein sequence ID" value="GAW95841.1"/>
    <property type="molecule type" value="Genomic_DNA"/>
</dbReference>
<dbReference type="SUPFAM" id="SSF52540">
    <property type="entry name" value="P-loop containing nucleoside triphosphate hydrolases"/>
    <property type="match status" value="1"/>
</dbReference>
<dbReference type="InterPro" id="IPR027417">
    <property type="entry name" value="P-loop_NTPase"/>
</dbReference>
<organism evidence="1 2">
    <name type="scientific">Colwellia marinimaniae</name>
    <dbReference type="NCBI Taxonomy" id="1513592"/>
    <lineage>
        <taxon>Bacteria</taxon>
        <taxon>Pseudomonadati</taxon>
        <taxon>Pseudomonadota</taxon>
        <taxon>Gammaproteobacteria</taxon>
        <taxon>Alteromonadales</taxon>
        <taxon>Colwelliaceae</taxon>
        <taxon>Colwellia</taxon>
    </lineage>
</organism>
<name>A0ABQ0MU25_9GAMM</name>
<dbReference type="RefSeq" id="WP_057179625.1">
    <property type="nucleotide sequence ID" value="NZ_BDQM01000008.1"/>
</dbReference>
<comment type="caution">
    <text evidence="1">The sequence shown here is derived from an EMBL/GenBank/DDBJ whole genome shotgun (WGS) entry which is preliminary data.</text>
</comment>
<dbReference type="Proteomes" id="UP000197068">
    <property type="component" value="Unassembled WGS sequence"/>
</dbReference>
<proteinExistence type="predicted"/>
<dbReference type="PANTHER" id="PTHR34301">
    <property type="entry name" value="DNA-BINDING PROTEIN-RELATED"/>
    <property type="match status" value="1"/>
</dbReference>
<accession>A0ABQ0MU25</accession>
<sequence>MTGQVAFGKNYFPREKDEKRIWRRLNHGSHLLLLAPRRVGKTSLLRNLELAPNDNYVFLYNIVQSCSTVHEYYERIIENLFKSEFINRLNKFTNWRKEALADFRGSIKGINFSEAGIEFESQERTLTHKDLKTLLDKIQIKEKLIIVIDEFPDVLEKIHREQGHGAAELFLSGCRELWQDPALDQKIQFIFTGSIGLDSLVHKLNLSDLINVLINVTINPLNEDKALEFIDFINKKSDEEITFSEEIKSYILNKVSWYMPYYIEILLLSIEDYCCENEIIEPNPHDIDKAYEQLFSQNYLTSFNHWAERLERLEKIEITFAHQVLNYIAANKTISPQKIHNIKEAPQVTAVNSKYVIDCLIHDGYIFETEDKEYQFTSPMLKEWWGRYASI</sequence>
<evidence type="ECO:0000313" key="1">
    <source>
        <dbReference type="EMBL" id="GAW95841.1"/>
    </source>
</evidence>
<gene>
    <name evidence="1" type="ORF">MTCD1_01444</name>
</gene>
<evidence type="ECO:0008006" key="3">
    <source>
        <dbReference type="Google" id="ProtNLM"/>
    </source>
</evidence>
<dbReference type="PANTHER" id="PTHR34301:SF8">
    <property type="entry name" value="ATPASE DOMAIN-CONTAINING PROTEIN"/>
    <property type="match status" value="1"/>
</dbReference>
<dbReference type="Gene3D" id="3.40.50.300">
    <property type="entry name" value="P-loop containing nucleotide triphosphate hydrolases"/>
    <property type="match status" value="1"/>
</dbReference>
<reference evidence="1 2" key="1">
    <citation type="submission" date="2017-06" db="EMBL/GenBank/DDBJ databases">
        <title>Whole Genome Sequences of Colwellia marinimaniae MTCD1.</title>
        <authorList>
            <person name="Kusumoto H."/>
            <person name="Inoue M."/>
            <person name="Tanikawa K."/>
            <person name="Maeji H."/>
            <person name="Cameron J.H."/>
            <person name="Bartlett D.H."/>
        </authorList>
    </citation>
    <scope>NUCLEOTIDE SEQUENCE [LARGE SCALE GENOMIC DNA]</scope>
    <source>
        <strain evidence="1 2">MTCD1</strain>
    </source>
</reference>
<keyword evidence="2" id="KW-1185">Reference proteome</keyword>